<reference evidence="1" key="3">
    <citation type="submission" date="2023-05" db="EMBL/GenBank/DDBJ databases">
        <authorList>
            <person name="Smith C.H."/>
        </authorList>
    </citation>
    <scope>NUCLEOTIDE SEQUENCE</scope>
    <source>
        <strain evidence="1">CHS0354</strain>
        <tissue evidence="1">Mantle</tissue>
    </source>
</reference>
<accession>A0AAE0VWU0</accession>
<reference evidence="1" key="1">
    <citation type="journal article" date="2021" name="Genome Biol. Evol.">
        <title>A High-Quality Reference Genome for a Parasitic Bivalve with Doubly Uniparental Inheritance (Bivalvia: Unionida).</title>
        <authorList>
            <person name="Smith C.H."/>
        </authorList>
    </citation>
    <scope>NUCLEOTIDE SEQUENCE</scope>
    <source>
        <strain evidence="1">CHS0354</strain>
    </source>
</reference>
<evidence type="ECO:0000313" key="2">
    <source>
        <dbReference type="Proteomes" id="UP001195483"/>
    </source>
</evidence>
<dbReference type="AlphaFoldDB" id="A0AAE0VWU0"/>
<evidence type="ECO:0000313" key="1">
    <source>
        <dbReference type="EMBL" id="KAK3592142.1"/>
    </source>
</evidence>
<organism evidence="1 2">
    <name type="scientific">Potamilus streckersoni</name>
    <dbReference type="NCBI Taxonomy" id="2493646"/>
    <lineage>
        <taxon>Eukaryota</taxon>
        <taxon>Metazoa</taxon>
        <taxon>Spiralia</taxon>
        <taxon>Lophotrochozoa</taxon>
        <taxon>Mollusca</taxon>
        <taxon>Bivalvia</taxon>
        <taxon>Autobranchia</taxon>
        <taxon>Heteroconchia</taxon>
        <taxon>Palaeoheterodonta</taxon>
        <taxon>Unionida</taxon>
        <taxon>Unionoidea</taxon>
        <taxon>Unionidae</taxon>
        <taxon>Ambleminae</taxon>
        <taxon>Lampsilini</taxon>
        <taxon>Potamilus</taxon>
    </lineage>
</organism>
<gene>
    <name evidence="1" type="ORF">CHS0354_019432</name>
</gene>
<sequence length="173" mass="19833">MDLSTLIVSENLTIRYLHQQLKASLFETPHRGSDTNFSLDFQPDIDHRDALKAFRPSAALEAIVPRMSVIDILLSAEESVSKYSNHVYVFIKKPGSAGKLDIYNITEIIKAIDMRYNEDKLAAELPNFKEGRDLKKLGDMVEYELGPHVHYDNIEDLRIPEKDLKEALTRTRM</sequence>
<comment type="caution">
    <text evidence="1">The sequence shown here is derived from an EMBL/GenBank/DDBJ whole genome shotgun (WGS) entry which is preliminary data.</text>
</comment>
<keyword evidence="2" id="KW-1185">Reference proteome</keyword>
<proteinExistence type="predicted"/>
<dbReference type="Proteomes" id="UP001195483">
    <property type="component" value="Unassembled WGS sequence"/>
</dbReference>
<protein>
    <submittedName>
        <fullName evidence="1">Uncharacterized protein</fullName>
    </submittedName>
</protein>
<dbReference type="EMBL" id="JAEAOA010001195">
    <property type="protein sequence ID" value="KAK3592142.1"/>
    <property type="molecule type" value="Genomic_DNA"/>
</dbReference>
<reference evidence="1" key="2">
    <citation type="journal article" date="2021" name="Genome Biol. Evol.">
        <title>Developing a high-quality reference genome for a parasitic bivalve with doubly uniparental inheritance (Bivalvia: Unionida).</title>
        <authorList>
            <person name="Smith C.H."/>
        </authorList>
    </citation>
    <scope>NUCLEOTIDE SEQUENCE</scope>
    <source>
        <strain evidence="1">CHS0354</strain>
        <tissue evidence="1">Mantle</tissue>
    </source>
</reference>
<name>A0AAE0VWU0_9BIVA</name>